<dbReference type="InterPro" id="IPR027417">
    <property type="entry name" value="P-loop_NTPase"/>
</dbReference>
<sequence length="486" mass="54320">MEGCSRGSAAENASDLQMVIKTEEIDEDAMGEYYSLIDGFRRTPGEARQTASTCLFLKRVGLSDLAQEVVDLSGSALTDSQLQDEVAKSIPTEVAGRDDESAGSPTSLRQSTLDQVTQGMSPTVNDSDGELVIKTEEQTETVDGGIPGYESKQIRLRSTGKEQREYDNCTLVLLAILFDQAQDEDCDDVIIDAELPLLLLVLTSSLLLSRSLAWLDGPKEIMKREKEEFQQYLSSEETRQKMGLTWFATRTKYEGEPVVPDRLTHNDDFMERVTYGSPKLRYLCHLVDKHCLLADTSKEQRPITVFVEHPATQKFLVMFFRELWFNVRAIHAHMTERERDDVVAQFNAGGLIDLLICEYSSVGDGVDLQRKCNVVVQFESARSGAAELQALGCVRRPGQIFVQHIYRLFVEATFDEWTDARQKDMSADAVMSWSGDHLTAVQNHFRENLARGADGDALFRQTASSMTDLFTGRDGKRAAPPGQPLT</sequence>
<dbReference type="InterPro" id="IPR001650">
    <property type="entry name" value="Helicase_C-like"/>
</dbReference>
<dbReference type="PROSITE" id="PS51194">
    <property type="entry name" value="HELICASE_CTER"/>
    <property type="match status" value="1"/>
</dbReference>
<dbReference type="Pfam" id="PF00271">
    <property type="entry name" value="Helicase_C"/>
    <property type="match status" value="1"/>
</dbReference>
<evidence type="ECO:0000256" key="1">
    <source>
        <dbReference type="SAM" id="MobiDB-lite"/>
    </source>
</evidence>
<evidence type="ECO:0000259" key="2">
    <source>
        <dbReference type="PROSITE" id="PS51194"/>
    </source>
</evidence>
<dbReference type="EMBL" id="JAVFHQ010000002">
    <property type="protein sequence ID" value="KAK4550232.1"/>
    <property type="molecule type" value="Genomic_DNA"/>
</dbReference>
<dbReference type="Gene3D" id="3.40.50.300">
    <property type="entry name" value="P-loop containing nucleotide triphosphate hydrolases"/>
    <property type="match status" value="1"/>
</dbReference>
<evidence type="ECO:0000313" key="4">
    <source>
        <dbReference type="Proteomes" id="UP001324427"/>
    </source>
</evidence>
<name>A0AAV9JWV4_9PEZI</name>
<feature type="compositionally biased region" description="Polar residues" evidence="1">
    <location>
        <begin position="103"/>
        <end position="126"/>
    </location>
</feature>
<dbReference type="Proteomes" id="UP001324427">
    <property type="component" value="Unassembled WGS sequence"/>
</dbReference>
<organism evidence="3 4">
    <name type="scientific">Oleoguttula mirabilis</name>
    <dbReference type="NCBI Taxonomy" id="1507867"/>
    <lineage>
        <taxon>Eukaryota</taxon>
        <taxon>Fungi</taxon>
        <taxon>Dikarya</taxon>
        <taxon>Ascomycota</taxon>
        <taxon>Pezizomycotina</taxon>
        <taxon>Dothideomycetes</taxon>
        <taxon>Dothideomycetidae</taxon>
        <taxon>Mycosphaerellales</taxon>
        <taxon>Teratosphaeriaceae</taxon>
        <taxon>Oleoguttula</taxon>
    </lineage>
</organism>
<gene>
    <name evidence="3" type="ORF">LTR36_003199</name>
</gene>
<evidence type="ECO:0000313" key="3">
    <source>
        <dbReference type="EMBL" id="KAK4550232.1"/>
    </source>
</evidence>
<comment type="caution">
    <text evidence="3">The sequence shown here is derived from an EMBL/GenBank/DDBJ whole genome shotgun (WGS) entry which is preliminary data.</text>
</comment>
<feature type="region of interest" description="Disordered" evidence="1">
    <location>
        <begin position="90"/>
        <end position="131"/>
    </location>
</feature>
<proteinExistence type="predicted"/>
<dbReference type="SUPFAM" id="SSF52540">
    <property type="entry name" value="P-loop containing nucleoside triphosphate hydrolases"/>
    <property type="match status" value="1"/>
</dbReference>
<dbReference type="AlphaFoldDB" id="A0AAV9JWV4"/>
<reference evidence="3 4" key="1">
    <citation type="submission" date="2021-11" db="EMBL/GenBank/DDBJ databases">
        <title>Black yeast isolated from Biological Soil Crust.</title>
        <authorList>
            <person name="Kurbessoian T."/>
        </authorList>
    </citation>
    <scope>NUCLEOTIDE SEQUENCE [LARGE SCALE GENOMIC DNA]</scope>
    <source>
        <strain evidence="3 4">CCFEE 5522</strain>
    </source>
</reference>
<feature type="domain" description="Helicase C-terminal" evidence="2">
    <location>
        <begin position="286"/>
        <end position="449"/>
    </location>
</feature>
<accession>A0AAV9JWV4</accession>
<protein>
    <recommendedName>
        <fullName evidence="2">Helicase C-terminal domain-containing protein</fullName>
    </recommendedName>
</protein>
<keyword evidence="4" id="KW-1185">Reference proteome</keyword>